<evidence type="ECO:0000313" key="6">
    <source>
        <dbReference type="EMBL" id="SCG63679.1"/>
    </source>
</evidence>
<protein>
    <submittedName>
        <fullName evidence="6">von Willebrand factor type A domain-containing protein</fullName>
    </submittedName>
</protein>
<dbReference type="SUPFAM" id="SSF53300">
    <property type="entry name" value="vWA-like"/>
    <property type="match status" value="1"/>
</dbReference>
<dbReference type="InterPro" id="IPR002035">
    <property type="entry name" value="VWF_A"/>
</dbReference>
<feature type="signal peptide" evidence="4">
    <location>
        <begin position="1"/>
        <end position="21"/>
    </location>
</feature>
<keyword evidence="7" id="KW-1185">Reference proteome</keyword>
<dbReference type="PANTHER" id="PTHR47763">
    <property type="entry name" value="ALPHA-PROTEIN KINASE VWKA"/>
    <property type="match status" value="1"/>
</dbReference>
<evidence type="ECO:0000313" key="7">
    <source>
        <dbReference type="Proteomes" id="UP000198210"/>
    </source>
</evidence>
<feature type="domain" description="VWFA" evidence="5">
    <location>
        <begin position="176"/>
        <end position="386"/>
    </location>
</feature>
<dbReference type="GO" id="GO:0004674">
    <property type="term" value="F:protein serine/threonine kinase activity"/>
    <property type="evidence" value="ECO:0007669"/>
    <property type="project" value="TreeGrafter"/>
</dbReference>
<organism evidence="6 7">
    <name type="scientific">Micromonospora siamensis</name>
    <dbReference type="NCBI Taxonomy" id="299152"/>
    <lineage>
        <taxon>Bacteria</taxon>
        <taxon>Bacillati</taxon>
        <taxon>Actinomycetota</taxon>
        <taxon>Actinomycetes</taxon>
        <taxon>Micromonosporales</taxon>
        <taxon>Micromonosporaceae</taxon>
        <taxon>Micromonospora</taxon>
    </lineage>
</organism>
<dbReference type="InterPro" id="IPR056861">
    <property type="entry name" value="HMCN1-like_VWA"/>
</dbReference>
<dbReference type="RefSeq" id="WP_088971874.1">
    <property type="nucleotide sequence ID" value="NZ_JBHLYF010000005.1"/>
</dbReference>
<evidence type="ECO:0000256" key="2">
    <source>
        <dbReference type="ARBA" id="ARBA00022525"/>
    </source>
</evidence>
<accession>A0A1C5J0K9</accession>
<dbReference type="InterPro" id="IPR036465">
    <property type="entry name" value="vWFA_dom_sf"/>
</dbReference>
<evidence type="ECO:0000256" key="4">
    <source>
        <dbReference type="SAM" id="SignalP"/>
    </source>
</evidence>
<evidence type="ECO:0000256" key="1">
    <source>
        <dbReference type="ARBA" id="ARBA00004613"/>
    </source>
</evidence>
<dbReference type="Pfam" id="PF25106">
    <property type="entry name" value="VWA_4"/>
    <property type="match status" value="1"/>
</dbReference>
<dbReference type="Proteomes" id="UP000198210">
    <property type="component" value="Chromosome I"/>
</dbReference>
<reference evidence="6 7" key="1">
    <citation type="submission" date="2016-06" db="EMBL/GenBank/DDBJ databases">
        <authorList>
            <person name="Kjaerup R.B."/>
            <person name="Dalgaard T.S."/>
            <person name="Juul-Madsen H.R."/>
        </authorList>
    </citation>
    <scope>NUCLEOTIDE SEQUENCE [LARGE SCALE GENOMIC DNA]</scope>
    <source>
        <strain evidence="6 7">DSM 45097</strain>
    </source>
</reference>
<name>A0A1C5J0K9_9ACTN</name>
<keyword evidence="2" id="KW-0964">Secreted</keyword>
<dbReference type="GO" id="GO:0005737">
    <property type="term" value="C:cytoplasm"/>
    <property type="evidence" value="ECO:0007669"/>
    <property type="project" value="TreeGrafter"/>
</dbReference>
<gene>
    <name evidence="6" type="ORF">GA0074704_3966</name>
</gene>
<comment type="subcellular location">
    <subcellularLocation>
        <location evidence="1">Secreted</location>
    </subcellularLocation>
</comment>
<dbReference type="PANTHER" id="PTHR47763:SF1">
    <property type="entry name" value="DUF659 DOMAIN-CONTAINING PROTEIN"/>
    <property type="match status" value="1"/>
</dbReference>
<dbReference type="EMBL" id="LT607751">
    <property type="protein sequence ID" value="SCG63679.1"/>
    <property type="molecule type" value="Genomic_DNA"/>
</dbReference>
<dbReference type="InterPro" id="IPR052969">
    <property type="entry name" value="Thr-specific_kinase-like"/>
</dbReference>
<evidence type="ECO:0000256" key="3">
    <source>
        <dbReference type="ARBA" id="ARBA00022729"/>
    </source>
</evidence>
<dbReference type="AlphaFoldDB" id="A0A1C5J0K9"/>
<dbReference type="CDD" id="cd00198">
    <property type="entry name" value="vWFA"/>
    <property type="match status" value="1"/>
</dbReference>
<feature type="chain" id="PRO_5038631781" evidence="4">
    <location>
        <begin position="22"/>
        <end position="511"/>
    </location>
</feature>
<dbReference type="SMART" id="SM00327">
    <property type="entry name" value="VWA"/>
    <property type="match status" value="1"/>
</dbReference>
<dbReference type="PROSITE" id="PS50234">
    <property type="entry name" value="VWFA"/>
    <property type="match status" value="1"/>
</dbReference>
<sequence>MRGYRPLGRRLLAAFAAVTLASVGLVTVTGTPASAVTGNCGSAEIELTETEQGIVPAMNVLVDVQLDAEHRDVFHAGMTGWWINQTTALDSGPLTSVAGTPYFESLQRYPYGVTATWARVVTNSGLIEVSFPLIEVITTGGICFGLFPRSSIFIDPADPSASLRVQVALNERTANDLAFVIDTTGSMGGSIDAVKASAVSIVNRLASQSSNFRVAVVQYNDPYAGVVSGFSSDVSTITAAINSLGASGGGDTPEFTYSGVMSALGLPWRDSANRSMIVIGDAAAKDPEPGTGYTMASVTAAVNQRRIQVGSGPTLASKATARSATTAAATTVSGAYYAGSIPIMSVPVGSDPAALTSFQGLSAGTLGTVYPAADSTGVVDAINRAVDRSTGTVLPPVTSWKQAVSWYGGTGTMTGVRRVSGYAYRAGVCDSTATPWHVFTFSLPSAVPTTKLRWWALDVTTDQALKTRYGSLLPAVGAYGQDYTAWLCMSGSAGSLPTGVTNVKAQLRMSW</sequence>
<proteinExistence type="predicted"/>
<evidence type="ECO:0000259" key="5">
    <source>
        <dbReference type="PROSITE" id="PS50234"/>
    </source>
</evidence>
<dbReference type="Gene3D" id="3.40.50.410">
    <property type="entry name" value="von Willebrand factor, type A domain"/>
    <property type="match status" value="1"/>
</dbReference>
<keyword evidence="3 4" id="KW-0732">Signal</keyword>